<sequence length="167" mass="19614">FLDLSGYIHFNYICIFDPSTLIDGTANPRSDDDNSPLVTLQHPFLYFGRTYEQIYVNQNGHLTFDRPWELFRAIRFPLHRNRDIIAPFWTDLDNRLSGHVFYNQYTSGSVLQQATQDINKYFPGLMFKAAWVFVATWHEVAYYKFLGTVSHLVLNGKTSKTYTHLKY</sequence>
<evidence type="ECO:0000259" key="1">
    <source>
        <dbReference type="PROSITE" id="PS51220"/>
    </source>
</evidence>
<reference evidence="2" key="1">
    <citation type="submission" date="2021-04" db="EMBL/GenBank/DDBJ databases">
        <authorList>
            <consortium name="Wellcome Sanger Institute Data Sharing"/>
        </authorList>
    </citation>
    <scope>NUCLEOTIDE SEQUENCE [LARGE SCALE GENOMIC DNA]</scope>
</reference>
<dbReference type="PANTHER" id="PTHR46160:SF9">
    <property type="entry name" value="PROTEIN PRY2-RELATED"/>
    <property type="match status" value="1"/>
</dbReference>
<keyword evidence="3" id="KW-1185">Reference proteome</keyword>
<dbReference type="Pfam" id="PF06119">
    <property type="entry name" value="NIDO"/>
    <property type="match status" value="1"/>
</dbReference>
<dbReference type="Proteomes" id="UP000472265">
    <property type="component" value="Chromosome 20"/>
</dbReference>
<evidence type="ECO:0000313" key="2">
    <source>
        <dbReference type="Ensembl" id="ENSSAUP00010005290.1"/>
    </source>
</evidence>
<dbReference type="InterPro" id="IPR052749">
    <property type="entry name" value="Alpha-tectorin"/>
</dbReference>
<dbReference type="InParanoid" id="A0A671TVC0"/>
<dbReference type="OMA" id="QQYITGS"/>
<accession>A0A671TVC0</accession>
<dbReference type="PROSITE" id="PS51220">
    <property type="entry name" value="NIDO"/>
    <property type="match status" value="1"/>
</dbReference>
<dbReference type="PANTHER" id="PTHR46160">
    <property type="entry name" value="ALPHA-TECTORIN-RELATED"/>
    <property type="match status" value="1"/>
</dbReference>
<dbReference type="AlphaFoldDB" id="A0A671TVC0"/>
<dbReference type="InterPro" id="IPR003886">
    <property type="entry name" value="NIDO_dom"/>
</dbReference>
<dbReference type="GeneTree" id="ENSGT00940000164679"/>
<reference evidence="2" key="2">
    <citation type="submission" date="2025-08" db="UniProtKB">
        <authorList>
            <consortium name="Ensembl"/>
        </authorList>
    </citation>
    <scope>IDENTIFICATION</scope>
</reference>
<feature type="domain" description="NIDO" evidence="1">
    <location>
        <begin position="87"/>
        <end position="167"/>
    </location>
</feature>
<protein>
    <recommendedName>
        <fullName evidence="1">NIDO domain-containing protein</fullName>
    </recommendedName>
</protein>
<reference evidence="2" key="3">
    <citation type="submission" date="2025-09" db="UniProtKB">
        <authorList>
            <consortium name="Ensembl"/>
        </authorList>
    </citation>
    <scope>IDENTIFICATION</scope>
</reference>
<name>A0A671TVC0_SPAAU</name>
<proteinExistence type="predicted"/>
<evidence type="ECO:0000313" key="3">
    <source>
        <dbReference type="Proteomes" id="UP000472265"/>
    </source>
</evidence>
<organism evidence="2 3">
    <name type="scientific">Sparus aurata</name>
    <name type="common">Gilthead sea bream</name>
    <dbReference type="NCBI Taxonomy" id="8175"/>
    <lineage>
        <taxon>Eukaryota</taxon>
        <taxon>Metazoa</taxon>
        <taxon>Chordata</taxon>
        <taxon>Craniata</taxon>
        <taxon>Vertebrata</taxon>
        <taxon>Euteleostomi</taxon>
        <taxon>Actinopterygii</taxon>
        <taxon>Neopterygii</taxon>
        <taxon>Teleostei</taxon>
        <taxon>Neoteleostei</taxon>
        <taxon>Acanthomorphata</taxon>
        <taxon>Eupercaria</taxon>
        <taxon>Spariformes</taxon>
        <taxon>Sparidae</taxon>
        <taxon>Sparus</taxon>
    </lineage>
</organism>
<dbReference type="GO" id="GO:0007160">
    <property type="term" value="P:cell-matrix adhesion"/>
    <property type="evidence" value="ECO:0007669"/>
    <property type="project" value="InterPro"/>
</dbReference>
<dbReference type="Ensembl" id="ENSSAUT00010005691.1">
    <property type="protein sequence ID" value="ENSSAUP00010005290.1"/>
    <property type="gene ID" value="ENSSAUG00010002661.1"/>
</dbReference>